<gene>
    <name evidence="1" type="ORF">F0Q34_10245</name>
</gene>
<accession>A0A5B2THE5</accession>
<name>A0A5B2THE5_9PROT</name>
<dbReference type="AlphaFoldDB" id="A0A5B2THE5"/>
<sequence length="171" mass="17420">MSGINWGEPFQIDLTAPGLGTIPISAPTYGNFGGPLYSAGLFVNSPDPAQPDPVPVDALDAAFQEHDAAFDAATTSSEQSAADLALIQRIQATDLGGIGAEASLYGGAAALVTLEQMAVRGDLALLPPEALTAVTGDALQNIGDGLAGLSANDLMGAFDWMAQLNTGWLFS</sequence>
<dbReference type="GO" id="GO:0006644">
    <property type="term" value="P:phospholipid metabolic process"/>
    <property type="evidence" value="ECO:0007669"/>
    <property type="project" value="InterPro"/>
</dbReference>
<dbReference type="EMBL" id="VUKA01000003">
    <property type="protein sequence ID" value="KAA2213599.1"/>
    <property type="molecule type" value="Genomic_DNA"/>
</dbReference>
<dbReference type="Gene3D" id="1.20.90.10">
    <property type="entry name" value="Phospholipase A2 domain"/>
    <property type="match status" value="1"/>
</dbReference>
<reference evidence="1 2" key="1">
    <citation type="journal article" date="2015" name="Int. J. Syst. Evol. Microbiol.">
        <title>Roseomonas oryzae sp. nov., isolated from paddy rhizosphere soil.</title>
        <authorList>
            <person name="Ramaprasad E.V."/>
            <person name="Sasikala Ch."/>
            <person name="Ramana Ch.V."/>
        </authorList>
    </citation>
    <scope>NUCLEOTIDE SEQUENCE [LARGE SCALE GENOMIC DNA]</scope>
    <source>
        <strain evidence="1 2">KCTC 42542</strain>
    </source>
</reference>
<dbReference type="RefSeq" id="WP_149812103.1">
    <property type="nucleotide sequence ID" value="NZ_VUKA01000003.1"/>
</dbReference>
<dbReference type="Proteomes" id="UP000322110">
    <property type="component" value="Unassembled WGS sequence"/>
</dbReference>
<dbReference type="InterPro" id="IPR036444">
    <property type="entry name" value="PLipase_A2_dom_sf"/>
</dbReference>
<keyword evidence="2" id="KW-1185">Reference proteome</keyword>
<comment type="caution">
    <text evidence="1">The sequence shown here is derived from an EMBL/GenBank/DDBJ whole genome shotgun (WGS) entry which is preliminary data.</text>
</comment>
<protein>
    <submittedName>
        <fullName evidence="1">Uncharacterized protein</fullName>
    </submittedName>
</protein>
<proteinExistence type="predicted"/>
<evidence type="ECO:0000313" key="2">
    <source>
        <dbReference type="Proteomes" id="UP000322110"/>
    </source>
</evidence>
<dbReference type="OrthoDB" id="8021051at2"/>
<organism evidence="1 2">
    <name type="scientific">Teichococcus oryzae</name>
    <dbReference type="NCBI Taxonomy" id="1608942"/>
    <lineage>
        <taxon>Bacteria</taxon>
        <taxon>Pseudomonadati</taxon>
        <taxon>Pseudomonadota</taxon>
        <taxon>Alphaproteobacteria</taxon>
        <taxon>Acetobacterales</taxon>
        <taxon>Roseomonadaceae</taxon>
        <taxon>Roseomonas</taxon>
    </lineage>
</organism>
<evidence type="ECO:0000313" key="1">
    <source>
        <dbReference type="EMBL" id="KAA2213599.1"/>
    </source>
</evidence>
<dbReference type="GO" id="GO:0004623">
    <property type="term" value="F:phospholipase A2 activity"/>
    <property type="evidence" value="ECO:0007669"/>
    <property type="project" value="InterPro"/>
</dbReference>
<dbReference type="GO" id="GO:0050482">
    <property type="term" value="P:arachidonate secretion"/>
    <property type="evidence" value="ECO:0007669"/>
    <property type="project" value="InterPro"/>
</dbReference>